<feature type="compositionally biased region" description="Basic and acidic residues" evidence="1">
    <location>
        <begin position="57"/>
        <end position="76"/>
    </location>
</feature>
<evidence type="ECO:0000259" key="2">
    <source>
        <dbReference type="Pfam" id="PF16087"/>
    </source>
</evidence>
<gene>
    <name evidence="3" type="ORF">AVEN_205680_1</name>
</gene>
<dbReference type="InterPro" id="IPR032135">
    <property type="entry name" value="DUF4817"/>
</dbReference>
<feature type="region of interest" description="Disordered" evidence="1">
    <location>
        <begin position="57"/>
        <end position="92"/>
    </location>
</feature>
<evidence type="ECO:0000313" key="4">
    <source>
        <dbReference type="Proteomes" id="UP000499080"/>
    </source>
</evidence>
<name>A0A4Y2RK42_ARAVE</name>
<dbReference type="AlphaFoldDB" id="A0A4Y2RK42"/>
<keyword evidence="4" id="KW-1185">Reference proteome</keyword>
<feature type="domain" description="DUF4817" evidence="2">
    <location>
        <begin position="1"/>
        <end position="42"/>
    </location>
</feature>
<proteinExistence type="predicted"/>
<comment type="caution">
    <text evidence="3">The sequence shown here is derived from an EMBL/GenBank/DDBJ whole genome shotgun (WGS) entry which is preliminary data.</text>
</comment>
<sequence>MVLIYGECGRKAKSAALYRERFPEGPTYRQTILKVVKRLRETAVHQPTSEFVDLDVGRKAQPEDAIRSRPSSEQHKMISQKIVASQKNAYDN</sequence>
<dbReference type="Proteomes" id="UP000499080">
    <property type="component" value="Unassembled WGS sequence"/>
</dbReference>
<feature type="compositionally biased region" description="Polar residues" evidence="1">
    <location>
        <begin position="82"/>
        <end position="92"/>
    </location>
</feature>
<protein>
    <recommendedName>
        <fullName evidence="2">DUF4817 domain-containing protein</fullName>
    </recommendedName>
</protein>
<evidence type="ECO:0000313" key="3">
    <source>
        <dbReference type="EMBL" id="GBN75265.1"/>
    </source>
</evidence>
<evidence type="ECO:0000256" key="1">
    <source>
        <dbReference type="SAM" id="MobiDB-lite"/>
    </source>
</evidence>
<dbReference type="EMBL" id="BGPR01017154">
    <property type="protein sequence ID" value="GBN75265.1"/>
    <property type="molecule type" value="Genomic_DNA"/>
</dbReference>
<organism evidence="3 4">
    <name type="scientific">Araneus ventricosus</name>
    <name type="common">Orbweaver spider</name>
    <name type="synonym">Epeira ventricosa</name>
    <dbReference type="NCBI Taxonomy" id="182803"/>
    <lineage>
        <taxon>Eukaryota</taxon>
        <taxon>Metazoa</taxon>
        <taxon>Ecdysozoa</taxon>
        <taxon>Arthropoda</taxon>
        <taxon>Chelicerata</taxon>
        <taxon>Arachnida</taxon>
        <taxon>Araneae</taxon>
        <taxon>Araneomorphae</taxon>
        <taxon>Entelegynae</taxon>
        <taxon>Araneoidea</taxon>
        <taxon>Araneidae</taxon>
        <taxon>Araneus</taxon>
    </lineage>
</organism>
<dbReference type="Pfam" id="PF16087">
    <property type="entry name" value="DUF4817"/>
    <property type="match status" value="1"/>
</dbReference>
<reference evidence="3 4" key="1">
    <citation type="journal article" date="2019" name="Sci. Rep.">
        <title>Orb-weaving spider Araneus ventricosus genome elucidates the spidroin gene catalogue.</title>
        <authorList>
            <person name="Kono N."/>
            <person name="Nakamura H."/>
            <person name="Ohtoshi R."/>
            <person name="Moran D.A.P."/>
            <person name="Shinohara A."/>
            <person name="Yoshida Y."/>
            <person name="Fujiwara M."/>
            <person name="Mori M."/>
            <person name="Tomita M."/>
            <person name="Arakawa K."/>
        </authorList>
    </citation>
    <scope>NUCLEOTIDE SEQUENCE [LARGE SCALE GENOMIC DNA]</scope>
</reference>
<accession>A0A4Y2RK42</accession>